<dbReference type="Proteomes" id="UP000236291">
    <property type="component" value="Unassembled WGS sequence"/>
</dbReference>
<proteinExistence type="predicted"/>
<feature type="non-terminal residue" evidence="1">
    <location>
        <position position="1"/>
    </location>
</feature>
<comment type="caution">
    <text evidence="1">The sequence shown here is derived from an EMBL/GenBank/DDBJ whole genome shotgun (WGS) entry which is preliminary data.</text>
</comment>
<reference evidence="1 2" key="2">
    <citation type="journal article" date="2017" name="Front. Plant Sci.">
        <title>Gene Classification and Mining of Molecular Markers Useful in Red Clover (Trifolium pratense) Breeding.</title>
        <authorList>
            <person name="Istvanek J."/>
            <person name="Dluhosova J."/>
            <person name="Dluhos P."/>
            <person name="Patkova L."/>
            <person name="Nedelnik J."/>
            <person name="Repkova J."/>
        </authorList>
    </citation>
    <scope>NUCLEOTIDE SEQUENCE [LARGE SCALE GENOMIC DNA]</scope>
    <source>
        <strain evidence="2">cv. Tatra</strain>
        <tissue evidence="1">Young leaves</tissue>
    </source>
</reference>
<sequence length="49" mass="5351">AAQVLEDGRIEDHAMHNRMAEMSVTSCAGDGGIQSFAMLGRWQNCQSCH</sequence>
<protein>
    <submittedName>
        <fullName evidence="1">Uncharacterized protein</fullName>
    </submittedName>
</protein>
<reference evidence="1 2" key="1">
    <citation type="journal article" date="2014" name="Am. J. Bot.">
        <title>Genome assembly and annotation for red clover (Trifolium pratense; Fabaceae).</title>
        <authorList>
            <person name="Istvanek J."/>
            <person name="Jaros M."/>
            <person name="Krenek A."/>
            <person name="Repkova J."/>
        </authorList>
    </citation>
    <scope>NUCLEOTIDE SEQUENCE [LARGE SCALE GENOMIC DNA]</scope>
    <source>
        <strain evidence="2">cv. Tatra</strain>
        <tissue evidence="1">Young leaves</tissue>
    </source>
</reference>
<dbReference type="AlphaFoldDB" id="A0A2K3JUY3"/>
<gene>
    <name evidence="1" type="ORF">L195_g050605</name>
</gene>
<accession>A0A2K3JUY3</accession>
<evidence type="ECO:0000313" key="1">
    <source>
        <dbReference type="EMBL" id="PNX57834.1"/>
    </source>
</evidence>
<name>A0A2K3JUY3_TRIPR</name>
<organism evidence="1 2">
    <name type="scientific">Trifolium pratense</name>
    <name type="common">Red clover</name>
    <dbReference type="NCBI Taxonomy" id="57577"/>
    <lineage>
        <taxon>Eukaryota</taxon>
        <taxon>Viridiplantae</taxon>
        <taxon>Streptophyta</taxon>
        <taxon>Embryophyta</taxon>
        <taxon>Tracheophyta</taxon>
        <taxon>Spermatophyta</taxon>
        <taxon>Magnoliopsida</taxon>
        <taxon>eudicotyledons</taxon>
        <taxon>Gunneridae</taxon>
        <taxon>Pentapetalae</taxon>
        <taxon>rosids</taxon>
        <taxon>fabids</taxon>
        <taxon>Fabales</taxon>
        <taxon>Fabaceae</taxon>
        <taxon>Papilionoideae</taxon>
        <taxon>50 kb inversion clade</taxon>
        <taxon>NPAAA clade</taxon>
        <taxon>Hologalegina</taxon>
        <taxon>IRL clade</taxon>
        <taxon>Trifolieae</taxon>
        <taxon>Trifolium</taxon>
    </lineage>
</organism>
<evidence type="ECO:0000313" key="2">
    <source>
        <dbReference type="Proteomes" id="UP000236291"/>
    </source>
</evidence>
<dbReference type="EMBL" id="ASHM01077301">
    <property type="protein sequence ID" value="PNX57834.1"/>
    <property type="molecule type" value="Genomic_DNA"/>
</dbReference>